<dbReference type="RefSeq" id="WP_004857770.1">
    <property type="nucleotide sequence ID" value="NZ_CADEAG010000001.1"/>
</dbReference>
<evidence type="ECO:0000313" key="1">
    <source>
        <dbReference type="EMBL" id="EJF97750.1"/>
    </source>
</evidence>
<sequence length="72" mass="8259">MGIIHFLHSLLSLVYQLLGERTALCKLFHRQGCYVGKFLEQIAALQNEMKKLNKGSRSQRWIAAIKRVLSVC</sequence>
<gene>
    <name evidence="1" type="ORF">ME9_00129</name>
</gene>
<evidence type="ECO:0000313" key="2">
    <source>
        <dbReference type="Proteomes" id="UP000002648"/>
    </source>
</evidence>
<dbReference type="Proteomes" id="UP000002648">
    <property type="component" value="Unassembled WGS sequence"/>
</dbReference>
<organism evidence="1 2">
    <name type="scientific">Bartonella taylorii 8TBB</name>
    <dbReference type="NCBI Taxonomy" id="1094560"/>
    <lineage>
        <taxon>Bacteria</taxon>
        <taxon>Pseudomonadati</taxon>
        <taxon>Pseudomonadota</taxon>
        <taxon>Alphaproteobacteria</taxon>
        <taxon>Hyphomicrobiales</taxon>
        <taxon>Bartonellaceae</taxon>
        <taxon>Bartonella</taxon>
    </lineage>
</organism>
<keyword evidence="2" id="KW-1185">Reference proteome</keyword>
<reference evidence="1 2" key="1">
    <citation type="submission" date="2012-03" db="EMBL/GenBank/DDBJ databases">
        <title>The Genome Sequence of Bartonella taylorii 8TBB.</title>
        <authorList>
            <consortium name="The Broad Institute Genome Sequencing Platform"/>
            <consortium name="The Broad Institute Genome Sequencing Center for Infectious Disease"/>
            <person name="Feldgarden M."/>
            <person name="Kirby J."/>
            <person name="Kosoy M."/>
            <person name="Birtles R."/>
            <person name="Probert W.S."/>
            <person name="Chiaraviglio L."/>
            <person name="Young S.K."/>
            <person name="Zeng Q."/>
            <person name="Gargeya S."/>
            <person name="Fitzgerald M."/>
            <person name="Haas B."/>
            <person name="Abouelleil A."/>
            <person name="Alvarado L."/>
            <person name="Arachchi H.M."/>
            <person name="Berlin A."/>
            <person name="Chapman S.B."/>
            <person name="Gearin G."/>
            <person name="Goldberg J."/>
            <person name="Griggs A."/>
            <person name="Gujja S."/>
            <person name="Hansen M."/>
            <person name="Heiman D."/>
            <person name="Howarth C."/>
            <person name="Larimer J."/>
            <person name="Lui A."/>
            <person name="MacDonald P.J.P."/>
            <person name="McCowen C."/>
            <person name="Montmayeur A."/>
            <person name="Murphy C."/>
            <person name="Neiman D."/>
            <person name="Pearson M."/>
            <person name="Priest M."/>
            <person name="Roberts A."/>
            <person name="Saif S."/>
            <person name="Shea T."/>
            <person name="Sisk P."/>
            <person name="Stolte C."/>
            <person name="Sykes S."/>
            <person name="Wortman J."/>
            <person name="Nusbaum C."/>
            <person name="Birren B."/>
        </authorList>
    </citation>
    <scope>NUCLEOTIDE SEQUENCE [LARGE SCALE GENOMIC DNA]</scope>
    <source>
        <strain evidence="1 2">8TBB</strain>
    </source>
</reference>
<accession>A0A9P2S0S9</accession>
<name>A0A9P2S0S9_BARTA</name>
<proteinExistence type="predicted"/>
<comment type="caution">
    <text evidence="1">The sequence shown here is derived from an EMBL/GenBank/DDBJ whole genome shotgun (WGS) entry which is preliminary data.</text>
</comment>
<protein>
    <submittedName>
        <fullName evidence="1">Uncharacterized protein</fullName>
    </submittedName>
</protein>
<dbReference type="AlphaFoldDB" id="A0A9P2S0S9"/>
<dbReference type="EMBL" id="AIMD01000004">
    <property type="protein sequence ID" value="EJF97750.1"/>
    <property type="molecule type" value="Genomic_DNA"/>
</dbReference>